<protein>
    <submittedName>
        <fullName evidence="3">SMP-30/gluconolactonase/LRE family protein</fullName>
    </submittedName>
</protein>
<dbReference type="InterPro" id="IPR011042">
    <property type="entry name" value="6-blade_b-propeller_TolB-like"/>
</dbReference>
<evidence type="ECO:0000259" key="2">
    <source>
        <dbReference type="Pfam" id="PF08450"/>
    </source>
</evidence>
<reference evidence="3 4" key="2">
    <citation type="submission" date="2019-01" db="EMBL/GenBank/DDBJ databases">
        <title>Tautonia sociabilis, a novel thermotolerant planctomycete of Isosphaeraceae family, isolated from a 4000 m deep subterranean habitat.</title>
        <authorList>
            <person name="Kovaleva O.L."/>
            <person name="Elcheninov A.G."/>
            <person name="Van Heerden E."/>
            <person name="Toshchakov S.V."/>
            <person name="Novikov A."/>
            <person name="Bonch-Osmolovskaya E.A."/>
            <person name="Kublanov I.V."/>
        </authorList>
    </citation>
    <scope>NUCLEOTIDE SEQUENCE [LARGE SCALE GENOMIC DNA]</scope>
    <source>
        <strain evidence="3 4">GM2012</strain>
    </source>
</reference>
<dbReference type="PANTHER" id="PTHR47572">
    <property type="entry name" value="LIPOPROTEIN-RELATED"/>
    <property type="match status" value="1"/>
</dbReference>
<evidence type="ECO:0000256" key="1">
    <source>
        <dbReference type="ARBA" id="ARBA00022801"/>
    </source>
</evidence>
<dbReference type="OrthoDB" id="272794at2"/>
<name>A0A432MQ22_9BACT</name>
<dbReference type="SUPFAM" id="SSF63829">
    <property type="entry name" value="Calcium-dependent phosphotriesterase"/>
    <property type="match status" value="1"/>
</dbReference>
<proteinExistence type="predicted"/>
<feature type="domain" description="SMP-30/Gluconolactonase/LRE-like region" evidence="2">
    <location>
        <begin position="29"/>
        <end position="277"/>
    </location>
</feature>
<dbReference type="InterPro" id="IPR051262">
    <property type="entry name" value="SMP-30/CGR1_Lactonase"/>
</dbReference>
<reference evidence="3 4" key="1">
    <citation type="submission" date="2018-12" db="EMBL/GenBank/DDBJ databases">
        <authorList>
            <person name="Toschakov S.V."/>
        </authorList>
    </citation>
    <scope>NUCLEOTIDE SEQUENCE [LARGE SCALE GENOMIC DNA]</scope>
    <source>
        <strain evidence="3 4">GM2012</strain>
    </source>
</reference>
<comment type="caution">
    <text evidence="3">The sequence shown here is derived from an EMBL/GenBank/DDBJ whole genome shotgun (WGS) entry which is preliminary data.</text>
</comment>
<dbReference type="RefSeq" id="WP_126723683.1">
    <property type="nucleotide sequence ID" value="NZ_RYZH01000003.1"/>
</dbReference>
<dbReference type="Gene3D" id="2.120.10.30">
    <property type="entry name" value="TolB, C-terminal domain"/>
    <property type="match status" value="1"/>
</dbReference>
<dbReference type="PANTHER" id="PTHR47572:SF4">
    <property type="entry name" value="LACTONASE DRP35"/>
    <property type="match status" value="1"/>
</dbReference>
<keyword evidence="1" id="KW-0378">Hydrolase</keyword>
<gene>
    <name evidence="3" type="ORF">TsocGM_02170</name>
</gene>
<evidence type="ECO:0000313" key="3">
    <source>
        <dbReference type="EMBL" id="RUL89247.1"/>
    </source>
</evidence>
<dbReference type="GO" id="GO:0016787">
    <property type="term" value="F:hydrolase activity"/>
    <property type="evidence" value="ECO:0007669"/>
    <property type="project" value="UniProtKB-KW"/>
</dbReference>
<sequence length="298" mass="32177">MARATVLRDSGLIDLIDGPLETIAEGFQFTEGPLWLPDGSLLWQDIKAERTYRLPPGGGPAGVLRERNGAANGQTFGPDGLVYFCEQNGRRVSRMAPDGSGVETVAERFEGRRLNSPNDIVCRPDGLLFFTDPPYGVPSPEQKELPFEGVFALSASGELRLVVSEGFEKPNGLAFAPDGETLYVCDTAKDHVRAFQIDGEGAVVPGSDRIFATMDPEEKGGPDGLKVDREGRVYVAVAQGIWVYRSDGDLLGILALPKRPSNLNWWGRDGKGLAITAVDAVHRVSLKVEGLTPPFLPS</sequence>
<dbReference type="Proteomes" id="UP000280296">
    <property type="component" value="Unassembled WGS sequence"/>
</dbReference>
<dbReference type="EMBL" id="RYZH01000003">
    <property type="protein sequence ID" value="RUL89247.1"/>
    <property type="molecule type" value="Genomic_DNA"/>
</dbReference>
<organism evidence="3 4">
    <name type="scientific">Tautonia sociabilis</name>
    <dbReference type="NCBI Taxonomy" id="2080755"/>
    <lineage>
        <taxon>Bacteria</taxon>
        <taxon>Pseudomonadati</taxon>
        <taxon>Planctomycetota</taxon>
        <taxon>Planctomycetia</taxon>
        <taxon>Isosphaerales</taxon>
        <taxon>Isosphaeraceae</taxon>
        <taxon>Tautonia</taxon>
    </lineage>
</organism>
<dbReference type="Pfam" id="PF08450">
    <property type="entry name" value="SGL"/>
    <property type="match status" value="1"/>
</dbReference>
<accession>A0A432MQ22</accession>
<keyword evidence="4" id="KW-1185">Reference proteome</keyword>
<dbReference type="InterPro" id="IPR013658">
    <property type="entry name" value="SGL"/>
</dbReference>
<dbReference type="AlphaFoldDB" id="A0A432MQ22"/>
<evidence type="ECO:0000313" key="4">
    <source>
        <dbReference type="Proteomes" id="UP000280296"/>
    </source>
</evidence>